<dbReference type="InterPro" id="IPR018028">
    <property type="entry name" value="Catalase"/>
</dbReference>
<dbReference type="Gene3D" id="1.20.1280.120">
    <property type="match status" value="1"/>
</dbReference>
<dbReference type="AlphaFoldDB" id="A0A6A6END7"/>
<dbReference type="PROSITE" id="PS51402">
    <property type="entry name" value="CATALASE_3"/>
    <property type="match status" value="1"/>
</dbReference>
<dbReference type="EMBL" id="ML994615">
    <property type="protein sequence ID" value="KAF2192685.1"/>
    <property type="molecule type" value="Genomic_DNA"/>
</dbReference>
<evidence type="ECO:0000313" key="3">
    <source>
        <dbReference type="Proteomes" id="UP000800200"/>
    </source>
</evidence>
<evidence type="ECO:0000259" key="1">
    <source>
        <dbReference type="SMART" id="SM01060"/>
    </source>
</evidence>
<proteinExistence type="predicted"/>
<organism evidence="2 3">
    <name type="scientific">Zopfia rhizophila CBS 207.26</name>
    <dbReference type="NCBI Taxonomy" id="1314779"/>
    <lineage>
        <taxon>Eukaryota</taxon>
        <taxon>Fungi</taxon>
        <taxon>Dikarya</taxon>
        <taxon>Ascomycota</taxon>
        <taxon>Pezizomycotina</taxon>
        <taxon>Dothideomycetes</taxon>
        <taxon>Dothideomycetes incertae sedis</taxon>
        <taxon>Zopfiaceae</taxon>
        <taxon>Zopfia</taxon>
    </lineage>
</organism>
<dbReference type="GO" id="GO:0005739">
    <property type="term" value="C:mitochondrion"/>
    <property type="evidence" value="ECO:0007669"/>
    <property type="project" value="TreeGrafter"/>
</dbReference>
<dbReference type="PIRSF" id="PIRSF000296">
    <property type="entry name" value="SrpA"/>
    <property type="match status" value="1"/>
</dbReference>
<dbReference type="GO" id="GO:0004096">
    <property type="term" value="F:catalase activity"/>
    <property type="evidence" value="ECO:0007669"/>
    <property type="project" value="InterPro"/>
</dbReference>
<dbReference type="PANTHER" id="PTHR11465:SF62">
    <property type="entry name" value="CATALASE T"/>
    <property type="match status" value="1"/>
</dbReference>
<feature type="domain" description="Catalase core" evidence="1">
    <location>
        <begin position="51"/>
        <end position="352"/>
    </location>
</feature>
<dbReference type="InterPro" id="IPR020835">
    <property type="entry name" value="Catalase_sf"/>
</dbReference>
<protein>
    <submittedName>
        <fullName evidence="2">Heme-dependent catalase</fullName>
    </submittedName>
</protein>
<evidence type="ECO:0000313" key="2">
    <source>
        <dbReference type="EMBL" id="KAF2192685.1"/>
    </source>
</evidence>
<name>A0A6A6END7_9PEZI</name>
<gene>
    <name evidence="2" type="ORF">K469DRAFT_717265</name>
</gene>
<dbReference type="InterPro" id="IPR024168">
    <property type="entry name" value="Catalase_SrpA-type_pred"/>
</dbReference>
<reference evidence="2" key="1">
    <citation type="journal article" date="2020" name="Stud. Mycol.">
        <title>101 Dothideomycetes genomes: a test case for predicting lifestyles and emergence of pathogens.</title>
        <authorList>
            <person name="Haridas S."/>
            <person name="Albert R."/>
            <person name="Binder M."/>
            <person name="Bloem J."/>
            <person name="Labutti K."/>
            <person name="Salamov A."/>
            <person name="Andreopoulos B."/>
            <person name="Baker S."/>
            <person name="Barry K."/>
            <person name="Bills G."/>
            <person name="Bluhm B."/>
            <person name="Cannon C."/>
            <person name="Castanera R."/>
            <person name="Culley D."/>
            <person name="Daum C."/>
            <person name="Ezra D."/>
            <person name="Gonzalez J."/>
            <person name="Henrissat B."/>
            <person name="Kuo A."/>
            <person name="Liang C."/>
            <person name="Lipzen A."/>
            <person name="Lutzoni F."/>
            <person name="Magnuson J."/>
            <person name="Mondo S."/>
            <person name="Nolan M."/>
            <person name="Ohm R."/>
            <person name="Pangilinan J."/>
            <person name="Park H.-J."/>
            <person name="Ramirez L."/>
            <person name="Alfaro M."/>
            <person name="Sun H."/>
            <person name="Tritt A."/>
            <person name="Yoshinaga Y."/>
            <person name="Zwiers L.-H."/>
            <person name="Turgeon B."/>
            <person name="Goodwin S."/>
            <person name="Spatafora J."/>
            <person name="Crous P."/>
            <person name="Grigoriev I."/>
        </authorList>
    </citation>
    <scope>NUCLEOTIDE SEQUENCE</scope>
    <source>
        <strain evidence="2">CBS 207.26</strain>
    </source>
</reference>
<dbReference type="SUPFAM" id="SSF56634">
    <property type="entry name" value="Heme-dependent catalase-like"/>
    <property type="match status" value="1"/>
</dbReference>
<dbReference type="Gene3D" id="2.40.180.10">
    <property type="entry name" value="Catalase core domain"/>
    <property type="match status" value="1"/>
</dbReference>
<dbReference type="GO" id="GO:0020037">
    <property type="term" value="F:heme binding"/>
    <property type="evidence" value="ECO:0007669"/>
    <property type="project" value="InterPro"/>
</dbReference>
<dbReference type="Pfam" id="PF00199">
    <property type="entry name" value="Catalase"/>
    <property type="match status" value="1"/>
</dbReference>
<dbReference type="PANTHER" id="PTHR11465">
    <property type="entry name" value="CATALASE"/>
    <property type="match status" value="1"/>
</dbReference>
<dbReference type="CDD" id="cd08153">
    <property type="entry name" value="srpA_like"/>
    <property type="match status" value="1"/>
</dbReference>
<dbReference type="Proteomes" id="UP000800200">
    <property type="component" value="Unassembled WGS sequence"/>
</dbReference>
<sequence>MPLTDDAQILETSKGLVSTLQVAAGGVHPGFRPGKSFISKLPLHIPPYLINQQTYLPSCPVKLITKLTYPPAHARGHLLTGTFTPTPEASSLTSAPHFNSPSTPITVRFSSSTGLLTIPDTDPQANPRGIAIRFHLPSTDGRRHHTDIIAHSTKYFPTRTGAEFLEFLKAATSGKPELVPEFLGGHPETVRFLEDPKPSPVSFATEQFFGVNAFKFVRDGKETFLRYRAVPVAGLQTLSAEETASKDKDYLFNELPTRLASGAIEFKILAQVAEEGDVTDNATVLWPEERKIVELGTARIEKYVEEEESLKEQKSIIFDPIPRVEGVEVSDDPLLDVRANVYLVSGRERRAA</sequence>
<accession>A0A6A6END7</accession>
<dbReference type="SMART" id="SM01060">
    <property type="entry name" value="Catalase"/>
    <property type="match status" value="1"/>
</dbReference>
<dbReference type="OrthoDB" id="2379805at2759"/>
<dbReference type="GO" id="GO:0005777">
    <property type="term" value="C:peroxisome"/>
    <property type="evidence" value="ECO:0007669"/>
    <property type="project" value="TreeGrafter"/>
</dbReference>
<dbReference type="GO" id="GO:0042744">
    <property type="term" value="P:hydrogen peroxide catabolic process"/>
    <property type="evidence" value="ECO:0007669"/>
    <property type="project" value="TreeGrafter"/>
</dbReference>
<dbReference type="InterPro" id="IPR011614">
    <property type="entry name" value="Catalase_core"/>
</dbReference>
<dbReference type="GO" id="GO:0042542">
    <property type="term" value="P:response to hydrogen peroxide"/>
    <property type="evidence" value="ECO:0007669"/>
    <property type="project" value="TreeGrafter"/>
</dbReference>
<keyword evidence="3" id="KW-1185">Reference proteome</keyword>